<evidence type="ECO:0000256" key="4">
    <source>
        <dbReference type="ARBA" id="ARBA00022502"/>
    </source>
</evidence>
<proteinExistence type="inferred from homology"/>
<evidence type="ECO:0000256" key="10">
    <source>
        <dbReference type="SAM" id="MobiDB-lite"/>
    </source>
</evidence>
<keyword evidence="13" id="KW-1185">Reference proteome</keyword>
<gene>
    <name evidence="12" type="ORF">BDZ85DRAFT_103630</name>
</gene>
<dbReference type="Pfam" id="PF10510">
    <property type="entry name" value="PIG-S"/>
    <property type="match status" value="1"/>
</dbReference>
<sequence>MSAETKAAASALSTLAAQSTPQTATSTTKTQPPPETSESIKTRRYILTSFWVIIILLGLPIWIYTTTVPRATLPLDVMNQWANGQACQFEFPLHVAIESERPQDNQQLARLVQQTLDDHDVSALHHLRIAPGGQLDKRPAVTVKLTGDAALKDAKVTTQRYDPVLEIRHAPLSGSPHASGLMPLASIIAGELRNMFEEEQSMLTDLLINAGRQVPNVKRSQDTIDTLSQRSMRTFKYAPTYHLTFSLFSGDASPAAWEIKAALDEYLQPLLSSFSAISSFTVDTQVQLYASLSPSMQGPTLDEKSKQWTLEKSDLSGFINAAEWPLSPSIGAGPTINFVLYVPSEKQRPLILQENGGTSWLIPQWGGVQILNPTSNQVKRGGLTKDDLQPVMLTFAEQLVTLLGLPKTPSSLPIQLGTLTRERAASLILSASSTLGALSRLTLKLTSIAIPDSVAQSVDKTISHLDQACNDLRNARYASALEHARTAENEAEQAFFEPSMVGQVYFPDEHKVAVYVPMLGPMAVPLVMALLKELKKLRQK</sequence>
<evidence type="ECO:0000313" key="12">
    <source>
        <dbReference type="EMBL" id="KAF2224539.1"/>
    </source>
</evidence>
<evidence type="ECO:0000256" key="2">
    <source>
        <dbReference type="ARBA" id="ARBA00004687"/>
    </source>
</evidence>
<name>A0A6A6GFZ1_9PEZI</name>
<dbReference type="PANTHER" id="PTHR21072:SF13">
    <property type="entry name" value="GPI TRANSAMIDASE COMPONENT PIG-S"/>
    <property type="match status" value="1"/>
</dbReference>
<comment type="similarity">
    <text evidence="3">Belongs to the PIGS family.</text>
</comment>
<protein>
    <submittedName>
        <fullName evidence="12">Putative GPI transamidase component PIG-S</fullName>
    </submittedName>
</protein>
<dbReference type="GO" id="GO:0006506">
    <property type="term" value="P:GPI anchor biosynthetic process"/>
    <property type="evidence" value="ECO:0007669"/>
    <property type="project" value="UniProtKB-UniPathway"/>
</dbReference>
<dbReference type="Proteomes" id="UP000799538">
    <property type="component" value="Unassembled WGS sequence"/>
</dbReference>
<dbReference type="GO" id="GO:0016255">
    <property type="term" value="P:attachment of GPI anchor to protein"/>
    <property type="evidence" value="ECO:0007669"/>
    <property type="project" value="InterPro"/>
</dbReference>
<feature type="transmembrane region" description="Helical" evidence="11">
    <location>
        <begin position="512"/>
        <end position="531"/>
    </location>
</feature>
<keyword evidence="5 11" id="KW-0812">Transmembrane</keyword>
<evidence type="ECO:0000256" key="5">
    <source>
        <dbReference type="ARBA" id="ARBA00022692"/>
    </source>
</evidence>
<evidence type="ECO:0000256" key="11">
    <source>
        <dbReference type="SAM" id="Phobius"/>
    </source>
</evidence>
<evidence type="ECO:0000313" key="13">
    <source>
        <dbReference type="Proteomes" id="UP000799538"/>
    </source>
</evidence>
<reference evidence="13" key="1">
    <citation type="journal article" date="2020" name="Stud. Mycol.">
        <title>101 Dothideomycetes genomes: A test case for predicting lifestyles and emergence of pathogens.</title>
        <authorList>
            <person name="Haridas S."/>
            <person name="Albert R."/>
            <person name="Binder M."/>
            <person name="Bloem J."/>
            <person name="LaButti K."/>
            <person name="Salamov A."/>
            <person name="Andreopoulos B."/>
            <person name="Baker S."/>
            <person name="Barry K."/>
            <person name="Bills G."/>
            <person name="Bluhm B."/>
            <person name="Cannon C."/>
            <person name="Castanera R."/>
            <person name="Culley D."/>
            <person name="Daum C."/>
            <person name="Ezra D."/>
            <person name="Gonzalez J."/>
            <person name="Henrissat B."/>
            <person name="Kuo A."/>
            <person name="Liang C."/>
            <person name="Lipzen A."/>
            <person name="Lutzoni F."/>
            <person name="Magnuson J."/>
            <person name="Mondo S."/>
            <person name="Nolan M."/>
            <person name="Ohm R."/>
            <person name="Pangilinan J."/>
            <person name="Park H.-J."/>
            <person name="Ramirez L."/>
            <person name="Alfaro M."/>
            <person name="Sun H."/>
            <person name="Tritt A."/>
            <person name="Yoshinaga Y."/>
            <person name="Zwiers L.-H."/>
            <person name="Turgeon B."/>
            <person name="Goodwin S."/>
            <person name="Spatafora J."/>
            <person name="Crous P."/>
            <person name="Grigoriev I."/>
        </authorList>
    </citation>
    <scope>NUCLEOTIDE SEQUENCE [LARGE SCALE GENOMIC DNA]</scope>
    <source>
        <strain evidence="13">CECT 20119</strain>
    </source>
</reference>
<organism evidence="12 13">
    <name type="scientific">Elsinoe ampelina</name>
    <dbReference type="NCBI Taxonomy" id="302913"/>
    <lineage>
        <taxon>Eukaryota</taxon>
        <taxon>Fungi</taxon>
        <taxon>Dikarya</taxon>
        <taxon>Ascomycota</taxon>
        <taxon>Pezizomycotina</taxon>
        <taxon>Dothideomycetes</taxon>
        <taxon>Dothideomycetidae</taxon>
        <taxon>Myriangiales</taxon>
        <taxon>Elsinoaceae</taxon>
        <taxon>Elsinoe</taxon>
    </lineage>
</organism>
<keyword evidence="4" id="KW-0337">GPI-anchor biosynthesis</keyword>
<dbReference type="GO" id="GO:0042765">
    <property type="term" value="C:GPI-anchor transamidase complex"/>
    <property type="evidence" value="ECO:0007669"/>
    <property type="project" value="InterPro"/>
</dbReference>
<dbReference type="UniPathway" id="UPA00196"/>
<feature type="region of interest" description="Disordered" evidence="10">
    <location>
        <begin position="1"/>
        <end position="38"/>
    </location>
</feature>
<evidence type="ECO:0000256" key="6">
    <source>
        <dbReference type="ARBA" id="ARBA00022824"/>
    </source>
</evidence>
<feature type="transmembrane region" description="Helical" evidence="11">
    <location>
        <begin position="45"/>
        <end position="64"/>
    </location>
</feature>
<keyword evidence="6" id="KW-0256">Endoplasmic reticulum</keyword>
<dbReference type="InterPro" id="IPR019540">
    <property type="entry name" value="PtdIno-glycan_biosynth_class_S"/>
</dbReference>
<keyword evidence="7 11" id="KW-1133">Transmembrane helix</keyword>
<comment type="subcellular location">
    <subcellularLocation>
        <location evidence="1">Endoplasmic reticulum membrane</location>
        <topology evidence="1">Multi-pass membrane protein</topology>
    </subcellularLocation>
</comment>
<evidence type="ECO:0000256" key="3">
    <source>
        <dbReference type="ARBA" id="ARBA00005316"/>
    </source>
</evidence>
<dbReference type="EMBL" id="ML992505">
    <property type="protein sequence ID" value="KAF2224539.1"/>
    <property type="molecule type" value="Genomic_DNA"/>
</dbReference>
<keyword evidence="9" id="KW-0325">Glycoprotein</keyword>
<evidence type="ECO:0000256" key="7">
    <source>
        <dbReference type="ARBA" id="ARBA00022989"/>
    </source>
</evidence>
<evidence type="ECO:0000256" key="1">
    <source>
        <dbReference type="ARBA" id="ARBA00004477"/>
    </source>
</evidence>
<feature type="compositionally biased region" description="Low complexity" evidence="10">
    <location>
        <begin position="1"/>
        <end position="30"/>
    </location>
</feature>
<dbReference type="PANTHER" id="PTHR21072">
    <property type="entry name" value="GPI TRANSAMIDASE COMPONENT PIG-S"/>
    <property type="match status" value="1"/>
</dbReference>
<comment type="pathway">
    <text evidence="2">Glycolipid biosynthesis; glycosylphosphatidylinositol-anchor biosynthesis.</text>
</comment>
<accession>A0A6A6GFZ1</accession>
<evidence type="ECO:0000256" key="8">
    <source>
        <dbReference type="ARBA" id="ARBA00023136"/>
    </source>
</evidence>
<dbReference type="AlphaFoldDB" id="A0A6A6GFZ1"/>
<evidence type="ECO:0000256" key="9">
    <source>
        <dbReference type="ARBA" id="ARBA00023180"/>
    </source>
</evidence>
<dbReference type="OrthoDB" id="28748at2759"/>
<keyword evidence="8 11" id="KW-0472">Membrane</keyword>